<dbReference type="AlphaFoldDB" id="A0A9W3A5W9"/>
<reference evidence="5 6" key="1">
    <citation type="submission" date="2025-04" db="UniProtKB">
        <authorList>
            <consortium name="RefSeq"/>
        </authorList>
    </citation>
    <scope>IDENTIFICATION</scope>
</reference>
<evidence type="ECO:0000256" key="3">
    <source>
        <dbReference type="SAM" id="SignalP"/>
    </source>
</evidence>
<dbReference type="RefSeq" id="XP_055882573.1">
    <property type="nucleotide sequence ID" value="XM_056026598.1"/>
</dbReference>
<evidence type="ECO:0000313" key="7">
    <source>
        <dbReference type="RefSeq" id="XP_055882572.1"/>
    </source>
</evidence>
<name>A0A9W3A5W9_BIOGL</name>
<dbReference type="RefSeq" id="XP_055882572.1">
    <property type="nucleotide sequence ID" value="XM_056026597.1"/>
</dbReference>
<feature type="transmembrane region" description="Helical" evidence="2">
    <location>
        <begin position="612"/>
        <end position="633"/>
    </location>
</feature>
<accession>A0A9W3A5W9</accession>
<evidence type="ECO:0000313" key="6">
    <source>
        <dbReference type="RefSeq" id="XP_055882571.1"/>
    </source>
</evidence>
<evidence type="ECO:0000256" key="1">
    <source>
        <dbReference type="SAM" id="MobiDB-lite"/>
    </source>
</evidence>
<protein>
    <submittedName>
        <fullName evidence="5 6">Uncharacterized protein LOC106057896 isoform X1</fullName>
    </submittedName>
</protein>
<feature type="chain" id="PRO_5044702734" evidence="3">
    <location>
        <begin position="28"/>
        <end position="744"/>
    </location>
</feature>
<dbReference type="RefSeq" id="XP_055882570.1">
    <property type="nucleotide sequence ID" value="XM_056026595.1"/>
</dbReference>
<proteinExistence type="predicted"/>
<feature type="transmembrane region" description="Helical" evidence="2">
    <location>
        <begin position="453"/>
        <end position="479"/>
    </location>
</feature>
<keyword evidence="3" id="KW-0732">Signal</keyword>
<organism evidence="4 8">
    <name type="scientific">Biomphalaria glabrata</name>
    <name type="common">Bloodfluke planorb</name>
    <name type="synonym">Freshwater snail</name>
    <dbReference type="NCBI Taxonomy" id="6526"/>
    <lineage>
        <taxon>Eukaryota</taxon>
        <taxon>Metazoa</taxon>
        <taxon>Spiralia</taxon>
        <taxon>Lophotrochozoa</taxon>
        <taxon>Mollusca</taxon>
        <taxon>Gastropoda</taxon>
        <taxon>Heterobranchia</taxon>
        <taxon>Euthyneura</taxon>
        <taxon>Panpulmonata</taxon>
        <taxon>Hygrophila</taxon>
        <taxon>Lymnaeoidea</taxon>
        <taxon>Planorbidae</taxon>
        <taxon>Biomphalaria</taxon>
    </lineage>
</organism>
<feature type="compositionally biased region" description="Basic and acidic residues" evidence="1">
    <location>
        <begin position="717"/>
        <end position="727"/>
    </location>
</feature>
<feature type="transmembrane region" description="Helical" evidence="2">
    <location>
        <begin position="399"/>
        <end position="418"/>
    </location>
</feature>
<dbReference type="RefSeq" id="XP_055882571.1">
    <property type="nucleotide sequence ID" value="XM_056026596.1"/>
</dbReference>
<dbReference type="Proteomes" id="UP001165740">
    <property type="component" value="Chromosome 4"/>
</dbReference>
<keyword evidence="4" id="KW-1185">Reference proteome</keyword>
<evidence type="ECO:0000313" key="8">
    <source>
        <dbReference type="RefSeq" id="XP_055882573.1"/>
    </source>
</evidence>
<sequence length="744" mass="85351">MTYPLVSLVSLLTFNVFVPIACQLAHCKLSTSNQVIKARQWPSISKIDKRDFVEYHVTYINDNKENITSLDTANTTRFQPLRWFNINEKIRNILPMIYDYFFTISSSLFDIQTVHIELNATPNDCIRSTDYEEVETITRQYLLKEVLTANSQLCSAHLENSGNTGVISFKCCHIDESSNETVCDDIKENVVWLTGVNIAAIIASTVILGLIFFLILLSPTGTENFDFYPKNMVIGFKRSNDTNNTDIRVPIYGKVNKFKSIMKITDENGVSNIESIKLLLTKRHCVDEIYSAITLFRCIREFITDISSSYCRPSKNLNKCCGCFHGSCLSNECCSVDHPICFPFIRLYFGKFVFGLLFLIVIIPYVVLLNRHYNDFNTLCSAFKTKSLSCPFYAKEPDFFFLFICCAYIFVLLVWFFIPNNDFITMLPLQLPWSKINDKDKFSCSPSIQIFRIILSLVSTAIIYITWGFFLYFCITFFLRVLILSASTRNILDDLALVFFPLFAVVYDYITNVTREFKVISENIFDLVRNDDEFKISRTKDESNEAVPHSNDGQSIKGSLFYIADDLRLQINCPIIFLKKNGKMLISKRIVTQIYNDTSDWVLCELSPYLKAFLMSLVPCAIYTLVFILFVSYTSIFSYSSEVAGYTATALTGLKLVNSKVESLIKEIRFSSESSKEKIKKMLKRERLNFQESWIVTDIVLKTDAQKPPGTIEEEPQIDRNKTEHQVISEISTNPQAPTLDTKI</sequence>
<feature type="signal peptide" evidence="3">
    <location>
        <begin position="1"/>
        <end position="27"/>
    </location>
</feature>
<evidence type="ECO:0000313" key="4">
    <source>
        <dbReference type="Proteomes" id="UP001165740"/>
    </source>
</evidence>
<keyword evidence="2" id="KW-0472">Membrane</keyword>
<feature type="transmembrane region" description="Helical" evidence="2">
    <location>
        <begin position="190"/>
        <end position="217"/>
    </location>
</feature>
<feature type="transmembrane region" description="Helical" evidence="2">
    <location>
        <begin position="348"/>
        <end position="368"/>
    </location>
</feature>
<evidence type="ECO:0000313" key="5">
    <source>
        <dbReference type="RefSeq" id="XP_055882570.1"/>
    </source>
</evidence>
<evidence type="ECO:0000256" key="2">
    <source>
        <dbReference type="SAM" id="Phobius"/>
    </source>
</evidence>
<feature type="compositionally biased region" description="Polar residues" evidence="1">
    <location>
        <begin position="729"/>
        <end position="744"/>
    </location>
</feature>
<gene>
    <name evidence="5 6 7 8" type="primary">LOC106057896</name>
</gene>
<keyword evidence="2" id="KW-1133">Transmembrane helix</keyword>
<feature type="region of interest" description="Disordered" evidence="1">
    <location>
        <begin position="707"/>
        <end position="744"/>
    </location>
</feature>
<dbReference type="OrthoDB" id="6177158at2759"/>
<keyword evidence="2" id="KW-0812">Transmembrane</keyword>
<feature type="transmembrane region" description="Helical" evidence="2">
    <location>
        <begin position="491"/>
        <end position="510"/>
    </location>
</feature>
<dbReference type="GeneID" id="106057896"/>